<keyword evidence="2" id="KW-1185">Reference proteome</keyword>
<comment type="caution">
    <text evidence="1">The sequence shown here is derived from an EMBL/GenBank/DDBJ whole genome shotgun (WGS) entry which is preliminary data.</text>
</comment>
<gene>
    <name evidence="1" type="ORF">CSAL01_06763</name>
</gene>
<dbReference type="EMBL" id="JFFI01001716">
    <property type="protein sequence ID" value="KXH55560.1"/>
    <property type="molecule type" value="Genomic_DNA"/>
</dbReference>
<dbReference type="Proteomes" id="UP000070121">
    <property type="component" value="Unassembled WGS sequence"/>
</dbReference>
<accession>A0A135U582</accession>
<dbReference type="AlphaFoldDB" id="A0A135U582"/>
<proteinExistence type="predicted"/>
<organism evidence="1 2">
    <name type="scientific">Colletotrichum salicis</name>
    <dbReference type="NCBI Taxonomy" id="1209931"/>
    <lineage>
        <taxon>Eukaryota</taxon>
        <taxon>Fungi</taxon>
        <taxon>Dikarya</taxon>
        <taxon>Ascomycota</taxon>
        <taxon>Pezizomycotina</taxon>
        <taxon>Sordariomycetes</taxon>
        <taxon>Hypocreomycetidae</taxon>
        <taxon>Glomerellales</taxon>
        <taxon>Glomerellaceae</taxon>
        <taxon>Colletotrichum</taxon>
        <taxon>Colletotrichum acutatum species complex</taxon>
    </lineage>
</organism>
<sequence length="182" mass="19945">MKPVPGTTAEVQFVLKILASMLHCWVAGQGTAVLSAPLSSVCISRAQFVAAVPSAPPRKIRSWSGQLTHAQQLFVVVFQTGDDHGKHHCPLWHPGLLDQLPRPSGRHALPGQLWPAPTLHITRAAMQPPRFRQIRVSAILLQWSASCIPFLSSALETSWANLQLGYNLSASPITRLPRPYDL</sequence>
<reference evidence="1 2" key="1">
    <citation type="submission" date="2014-02" db="EMBL/GenBank/DDBJ databases">
        <title>The genome sequence of Colletotrichum salicis CBS 607.94.</title>
        <authorList>
            <person name="Baroncelli R."/>
            <person name="Thon M.R."/>
        </authorList>
    </citation>
    <scope>NUCLEOTIDE SEQUENCE [LARGE SCALE GENOMIC DNA]</scope>
    <source>
        <strain evidence="1 2">CBS 607.94</strain>
    </source>
</reference>
<protein>
    <submittedName>
        <fullName evidence="1">Uncharacterized protein</fullName>
    </submittedName>
</protein>
<name>A0A135U582_9PEZI</name>
<evidence type="ECO:0000313" key="2">
    <source>
        <dbReference type="Proteomes" id="UP000070121"/>
    </source>
</evidence>
<evidence type="ECO:0000313" key="1">
    <source>
        <dbReference type="EMBL" id="KXH55560.1"/>
    </source>
</evidence>